<gene>
    <name evidence="1" type="ORF">HV109_06850</name>
</gene>
<protein>
    <submittedName>
        <fullName evidence="1">Transposase</fullName>
    </submittedName>
</protein>
<evidence type="ECO:0000313" key="1">
    <source>
        <dbReference type="EMBL" id="QLY96385.1"/>
    </source>
</evidence>
<dbReference type="InterPro" id="IPR038717">
    <property type="entry name" value="Tc1-like_DDE_dom"/>
</dbReference>
<dbReference type="EMBL" id="CP056794">
    <property type="protein sequence ID" value="QLY96385.1"/>
    <property type="molecule type" value="Genomic_DNA"/>
</dbReference>
<dbReference type="InterPro" id="IPR036397">
    <property type="entry name" value="RNaseH_sf"/>
</dbReference>
<dbReference type="GO" id="GO:0003676">
    <property type="term" value="F:nucleic acid binding"/>
    <property type="evidence" value="ECO:0007669"/>
    <property type="project" value="InterPro"/>
</dbReference>
<dbReference type="AlphaFoldDB" id="A0A6D0C643"/>
<evidence type="ECO:0000313" key="2">
    <source>
        <dbReference type="Proteomes" id="UP000512182"/>
    </source>
</evidence>
<name>A0A6D0C643_ECOLX</name>
<dbReference type="Pfam" id="PF13358">
    <property type="entry name" value="DDE_3"/>
    <property type="match status" value="1"/>
</dbReference>
<proteinExistence type="predicted"/>
<accession>A0A6D0C643</accession>
<sequence length="105" mass="11957">MNPKIGANWQKKGEQKVIPTPGKNEKHYLAGILYAGTGRVDYVSGASKNSDLFIRMLSHLKSTYRSAKTITLIVDNYIILKNKKTLKWLKENAKFIIIYQPVYSP</sequence>
<reference evidence="1 2" key="1">
    <citation type="submission" date="2020-06" db="EMBL/GenBank/DDBJ databases">
        <title>REHAB project genomes.</title>
        <authorList>
            <person name="Shaw L.P."/>
        </authorList>
    </citation>
    <scope>NUCLEOTIDE SEQUENCE [LARGE SCALE GENOMIC DNA]</scope>
    <source>
        <strain evidence="1 2">RHBSTW-00177</strain>
    </source>
</reference>
<dbReference type="Proteomes" id="UP000512182">
    <property type="component" value="Chromosome"/>
</dbReference>
<dbReference type="Gene3D" id="3.30.420.10">
    <property type="entry name" value="Ribonuclease H-like superfamily/Ribonuclease H"/>
    <property type="match status" value="1"/>
</dbReference>
<organism evidence="1 2">
    <name type="scientific">Escherichia coli</name>
    <dbReference type="NCBI Taxonomy" id="562"/>
    <lineage>
        <taxon>Bacteria</taxon>
        <taxon>Pseudomonadati</taxon>
        <taxon>Pseudomonadota</taxon>
        <taxon>Gammaproteobacteria</taxon>
        <taxon>Enterobacterales</taxon>
        <taxon>Enterobacteriaceae</taxon>
        <taxon>Escherichia</taxon>
    </lineage>
</organism>